<evidence type="ECO:0000313" key="2">
    <source>
        <dbReference type="Proteomes" id="UP001305414"/>
    </source>
</evidence>
<evidence type="ECO:0000313" key="1">
    <source>
        <dbReference type="EMBL" id="KAK5627572.1"/>
    </source>
</evidence>
<reference evidence="1 2" key="1">
    <citation type="submission" date="2023-10" db="EMBL/GenBank/DDBJ databases">
        <title>Draft genome sequence of Xylaria bambusicola isolate GMP-LS, the root and basal stem rot pathogen of sugarcane in Indonesia.</title>
        <authorList>
            <person name="Selvaraj P."/>
            <person name="Muralishankar V."/>
            <person name="Muruganantham S."/>
            <person name="Sp S."/>
            <person name="Haryani S."/>
            <person name="Lau K.J.X."/>
            <person name="Naqvi N.I."/>
        </authorList>
    </citation>
    <scope>NUCLEOTIDE SEQUENCE [LARGE SCALE GENOMIC DNA]</scope>
    <source>
        <strain evidence="1">GMP-LS</strain>
    </source>
</reference>
<comment type="caution">
    <text evidence="1">The sequence shown here is derived from an EMBL/GenBank/DDBJ whole genome shotgun (WGS) entry which is preliminary data.</text>
</comment>
<keyword evidence="2" id="KW-1185">Reference proteome</keyword>
<proteinExistence type="predicted"/>
<dbReference type="AlphaFoldDB" id="A0AAN7Z2M4"/>
<gene>
    <name evidence="1" type="ORF">RRF57_003286</name>
</gene>
<organism evidence="1 2">
    <name type="scientific">Xylaria bambusicola</name>
    <dbReference type="NCBI Taxonomy" id="326684"/>
    <lineage>
        <taxon>Eukaryota</taxon>
        <taxon>Fungi</taxon>
        <taxon>Dikarya</taxon>
        <taxon>Ascomycota</taxon>
        <taxon>Pezizomycotina</taxon>
        <taxon>Sordariomycetes</taxon>
        <taxon>Xylariomycetidae</taxon>
        <taxon>Xylariales</taxon>
        <taxon>Xylariaceae</taxon>
        <taxon>Xylaria</taxon>
    </lineage>
</organism>
<sequence length="86" mass="9380">MLEPNALKSSFARGRIVTNRRAYHYKGGGSAGWVTITPQDAYFQPASLSLRAYILPISPMPMMPTMKFSISGGTYVSVLKAIVAKL</sequence>
<name>A0AAN7Z2M4_9PEZI</name>
<accession>A0AAN7Z2M4</accession>
<dbReference type="Proteomes" id="UP001305414">
    <property type="component" value="Unassembled WGS sequence"/>
</dbReference>
<protein>
    <submittedName>
        <fullName evidence="1">Uncharacterized protein</fullName>
    </submittedName>
</protein>
<dbReference type="EMBL" id="JAWHQM010000006">
    <property type="protein sequence ID" value="KAK5627572.1"/>
    <property type="molecule type" value="Genomic_DNA"/>
</dbReference>